<comment type="subunit">
    <text evidence="6">Interacts with the iron-sulfur protein subunit within the SDH catalytic dimer.</text>
</comment>
<keyword evidence="7" id="KW-1185">Reference proteome</keyword>
<dbReference type="Proteomes" id="UP000694844">
    <property type="component" value="Chromosome 1"/>
</dbReference>
<evidence type="ECO:0000256" key="4">
    <source>
        <dbReference type="ARBA" id="ARBA00023128"/>
    </source>
</evidence>
<dbReference type="PANTHER" id="PTHR13137:SF6">
    <property type="entry name" value="SUCCINATE DEHYDROGENASE ASSEMBLY FACTOR 3, MITOCHONDRIAL"/>
    <property type="match status" value="1"/>
</dbReference>
<evidence type="ECO:0000256" key="2">
    <source>
        <dbReference type="ARBA" id="ARBA00006020"/>
    </source>
</evidence>
<dbReference type="GeneID" id="111109896"/>
<dbReference type="CDD" id="cd20270">
    <property type="entry name" value="Complex1_LYR_SDHAF3_LYRM10"/>
    <property type="match status" value="1"/>
</dbReference>
<keyword evidence="4 6" id="KW-0496">Mitochondrion</keyword>
<dbReference type="RefSeq" id="XP_022301870.1">
    <property type="nucleotide sequence ID" value="XM_022446162.1"/>
</dbReference>
<comment type="subcellular location">
    <subcellularLocation>
        <location evidence="1 6">Mitochondrion matrix</location>
    </subcellularLocation>
</comment>
<dbReference type="GO" id="GO:0005759">
    <property type="term" value="C:mitochondrial matrix"/>
    <property type="evidence" value="ECO:0007669"/>
    <property type="project" value="UniProtKB-SubCell"/>
</dbReference>
<comment type="function">
    <text evidence="6">Plays an essential role in the assembly of succinate dehydrogenase (SDH), an enzyme complex (also referred to as respiratory complex II) that is a component of both the tricarboxylic acid (TCA) cycle and the mitochondrial electron transport chain, and which couples the oxidation of succinate to fumarate with the reduction of ubiquinone (coenzyme Q) to ubiquinol. Promotes maturation of the iron-sulfur protein subunit of the SDH catalytic dimer, protecting it from the deleterious effects of oxidants. May act together with SDHAF1.</text>
</comment>
<reference evidence="8" key="2">
    <citation type="submission" date="2025-08" db="UniProtKB">
        <authorList>
            <consortium name="RefSeq"/>
        </authorList>
    </citation>
    <scope>IDENTIFICATION</scope>
    <source>
        <tissue evidence="8">Whole sample</tissue>
    </source>
</reference>
<organism evidence="7 8">
    <name type="scientific">Crassostrea virginica</name>
    <name type="common">Eastern oyster</name>
    <dbReference type="NCBI Taxonomy" id="6565"/>
    <lineage>
        <taxon>Eukaryota</taxon>
        <taxon>Metazoa</taxon>
        <taxon>Spiralia</taxon>
        <taxon>Lophotrochozoa</taxon>
        <taxon>Mollusca</taxon>
        <taxon>Bivalvia</taxon>
        <taxon>Autobranchia</taxon>
        <taxon>Pteriomorphia</taxon>
        <taxon>Ostreida</taxon>
        <taxon>Ostreoidea</taxon>
        <taxon>Ostreidae</taxon>
        <taxon>Crassostrea</taxon>
    </lineage>
</organism>
<dbReference type="GO" id="GO:0005758">
    <property type="term" value="C:mitochondrial intermembrane space"/>
    <property type="evidence" value="ECO:0007669"/>
    <property type="project" value="TreeGrafter"/>
</dbReference>
<evidence type="ECO:0000313" key="8">
    <source>
        <dbReference type="RefSeq" id="XP_022301870.1"/>
    </source>
</evidence>
<dbReference type="PANTHER" id="PTHR13137">
    <property type="entry name" value="DC11 ACN9 HOMOLOG"/>
    <property type="match status" value="1"/>
</dbReference>
<dbReference type="Pfam" id="PF13233">
    <property type="entry name" value="Complex1_LYR_2"/>
    <property type="match status" value="1"/>
</dbReference>
<gene>
    <name evidence="8" type="primary">LOC111109896</name>
</gene>
<dbReference type="OrthoDB" id="278329at2759"/>
<dbReference type="GO" id="GO:0006105">
    <property type="term" value="P:succinate metabolic process"/>
    <property type="evidence" value="ECO:0007669"/>
    <property type="project" value="TreeGrafter"/>
</dbReference>
<dbReference type="InterPro" id="IPR008381">
    <property type="entry name" value="SDHAF3/Sdh7"/>
</dbReference>
<protein>
    <recommendedName>
        <fullName evidence="6">Succinate dehydrogenase assembly factor 3</fullName>
        <shortName evidence="6">SDH assembly factor 3</shortName>
        <shortName evidence="6">SDHAF3</shortName>
    </recommendedName>
</protein>
<evidence type="ECO:0000256" key="3">
    <source>
        <dbReference type="ARBA" id="ARBA00022946"/>
    </source>
</evidence>
<name>A0A8B8BET1_CRAVI</name>
<keyword evidence="5 6" id="KW-0143">Chaperone</keyword>
<proteinExistence type="inferred from homology"/>
<comment type="similarity">
    <text evidence="2 6">Belongs to the complex I LYR family. SDHAF3 subfamily.</text>
</comment>
<dbReference type="AlphaFoldDB" id="A0A8B8BET1"/>
<accession>A0A8B8BET1</accession>
<evidence type="ECO:0000256" key="1">
    <source>
        <dbReference type="ARBA" id="ARBA00004305"/>
    </source>
</evidence>
<evidence type="ECO:0000256" key="5">
    <source>
        <dbReference type="ARBA" id="ARBA00023186"/>
    </source>
</evidence>
<reference evidence="7" key="1">
    <citation type="submission" date="2024-06" db="UniProtKB">
        <authorList>
            <consortium name="RefSeq"/>
        </authorList>
    </citation>
    <scope>NUCLEOTIDE SEQUENCE [LARGE SCALE GENOMIC DNA]</scope>
</reference>
<dbReference type="GO" id="GO:0034553">
    <property type="term" value="P:mitochondrial respiratory chain complex II assembly"/>
    <property type="evidence" value="ECO:0007669"/>
    <property type="project" value="UniProtKB-UniRule"/>
</dbReference>
<keyword evidence="3" id="KW-0809">Transit peptide</keyword>
<sequence length="117" mass="13553">MSTKEHVSRVRLLYKAILRLHRSLPLEMRAIGDQYVKDEFRRHKQVNPAEAYVFMQEWTQYYLTLGKQISVRSKEPLIGSHLSEDFVNHFNDDQAEQLLELHNAIKNPGEGSGNSAS</sequence>
<evidence type="ECO:0000256" key="6">
    <source>
        <dbReference type="RuleBase" id="RU368039"/>
    </source>
</evidence>
<dbReference type="KEGG" id="cvn:111109896"/>
<evidence type="ECO:0000313" key="7">
    <source>
        <dbReference type="Proteomes" id="UP000694844"/>
    </source>
</evidence>